<dbReference type="OrthoDB" id="8454594at2"/>
<protein>
    <recommendedName>
        <fullName evidence="1">DUF6898 domain-containing protein</fullName>
    </recommendedName>
</protein>
<name>A0A1C3RCZ1_9PROT</name>
<feature type="domain" description="DUF6898" evidence="1">
    <location>
        <begin position="8"/>
        <end position="62"/>
    </location>
</feature>
<dbReference type="InterPro" id="IPR054193">
    <property type="entry name" value="DUF6898"/>
</dbReference>
<dbReference type="EMBL" id="FLYE01000001">
    <property type="protein sequence ID" value="SCA55118.1"/>
    <property type="molecule type" value="Genomic_DNA"/>
</dbReference>
<dbReference type="STRING" id="1867952.MTBPR1_10365"/>
<evidence type="ECO:0000313" key="2">
    <source>
        <dbReference type="EMBL" id="SCA55118.1"/>
    </source>
</evidence>
<accession>A0A1C3RCZ1</accession>
<proteinExistence type="predicted"/>
<sequence>MSQQVHLRQVFYETRLYGKYIRVHAIDPDSGIEAIATGLRSMGEAFVKKNAKQKLEYKIRKKREQAQQKTNGWIA</sequence>
<organism evidence="2 3">
    <name type="scientific">Candidatus Terasakiella magnetica</name>
    <dbReference type="NCBI Taxonomy" id="1867952"/>
    <lineage>
        <taxon>Bacteria</taxon>
        <taxon>Pseudomonadati</taxon>
        <taxon>Pseudomonadota</taxon>
        <taxon>Alphaproteobacteria</taxon>
        <taxon>Rhodospirillales</taxon>
        <taxon>Terasakiellaceae</taxon>
        <taxon>Terasakiella</taxon>
    </lineage>
</organism>
<dbReference type="RefSeq" id="WP_069185829.1">
    <property type="nucleotide sequence ID" value="NZ_FLYE01000001.1"/>
</dbReference>
<evidence type="ECO:0000259" key="1">
    <source>
        <dbReference type="Pfam" id="PF21839"/>
    </source>
</evidence>
<reference evidence="2 3" key="1">
    <citation type="submission" date="2016-07" db="EMBL/GenBank/DDBJ databases">
        <authorList>
            <person name="Lefevre C.T."/>
        </authorList>
    </citation>
    <scope>NUCLEOTIDE SEQUENCE [LARGE SCALE GENOMIC DNA]</scope>
    <source>
        <strain evidence="2">PR1</strain>
    </source>
</reference>
<keyword evidence="3" id="KW-1185">Reference proteome</keyword>
<dbReference type="Pfam" id="PF21839">
    <property type="entry name" value="DUF6898"/>
    <property type="match status" value="1"/>
</dbReference>
<dbReference type="AlphaFoldDB" id="A0A1C3RCZ1"/>
<dbReference type="Proteomes" id="UP000231658">
    <property type="component" value="Unassembled WGS sequence"/>
</dbReference>
<evidence type="ECO:0000313" key="3">
    <source>
        <dbReference type="Proteomes" id="UP000231658"/>
    </source>
</evidence>
<gene>
    <name evidence="2" type="ORF">MTBPR1_10365</name>
</gene>